<dbReference type="Proteomes" id="UP000006327">
    <property type="component" value="Unassembled WGS sequence"/>
</dbReference>
<reference evidence="2 3" key="1">
    <citation type="journal article" date="2017" name="Antonie Van Leeuwenhoek">
        <title>Rhizobium rhizosphaerae sp. nov., a novel species isolated from rice rhizosphere.</title>
        <authorList>
            <person name="Zhao J.J."/>
            <person name="Zhang J."/>
            <person name="Zhang R.J."/>
            <person name="Zhang C.W."/>
            <person name="Yin H.Q."/>
            <person name="Zhang X.X."/>
        </authorList>
    </citation>
    <scope>NUCLEOTIDE SEQUENCE [LARGE SCALE GENOMIC DNA]</scope>
    <source>
        <strain evidence="2 3">BSs20135</strain>
    </source>
</reference>
<dbReference type="STRING" id="493475.GARC_3992"/>
<dbReference type="InterPro" id="IPR009883">
    <property type="entry name" value="YgfX"/>
</dbReference>
<evidence type="ECO:0000313" key="3">
    <source>
        <dbReference type="Proteomes" id="UP000006327"/>
    </source>
</evidence>
<proteinExistence type="predicted"/>
<protein>
    <recommendedName>
        <fullName evidence="4">Toxin CptA</fullName>
    </recommendedName>
</protein>
<gene>
    <name evidence="2" type="ORF">GARC_3992</name>
</gene>
<accession>K6XJV3</accession>
<feature type="transmembrane region" description="Helical" evidence="1">
    <location>
        <begin position="36"/>
        <end position="60"/>
    </location>
</feature>
<dbReference type="AlphaFoldDB" id="K6XJV3"/>
<keyword evidence="1" id="KW-0812">Transmembrane</keyword>
<dbReference type="RefSeq" id="WP_007623372.1">
    <property type="nucleotide sequence ID" value="NZ_BAEO01000056.1"/>
</dbReference>
<keyword evidence="3" id="KW-1185">Reference proteome</keyword>
<name>K6XJV3_9ALTE</name>
<feature type="transmembrane region" description="Helical" evidence="1">
    <location>
        <begin position="12"/>
        <end position="30"/>
    </location>
</feature>
<comment type="caution">
    <text evidence="2">The sequence shown here is derived from an EMBL/GenBank/DDBJ whole genome shotgun (WGS) entry which is preliminary data.</text>
</comment>
<keyword evidence="1" id="KW-1133">Transmembrane helix</keyword>
<organism evidence="2 3">
    <name type="scientific">Paraglaciecola arctica BSs20135</name>
    <dbReference type="NCBI Taxonomy" id="493475"/>
    <lineage>
        <taxon>Bacteria</taxon>
        <taxon>Pseudomonadati</taxon>
        <taxon>Pseudomonadota</taxon>
        <taxon>Gammaproteobacteria</taxon>
        <taxon>Alteromonadales</taxon>
        <taxon>Alteromonadaceae</taxon>
        <taxon>Paraglaciecola</taxon>
    </lineage>
</organism>
<evidence type="ECO:0008006" key="4">
    <source>
        <dbReference type="Google" id="ProtNLM"/>
    </source>
</evidence>
<keyword evidence="1" id="KW-0472">Membrane</keyword>
<evidence type="ECO:0000313" key="2">
    <source>
        <dbReference type="EMBL" id="GAC20939.1"/>
    </source>
</evidence>
<dbReference type="Pfam" id="PF07254">
    <property type="entry name" value="Cpta_toxin"/>
    <property type="match status" value="1"/>
</dbReference>
<evidence type="ECO:0000256" key="1">
    <source>
        <dbReference type="SAM" id="Phobius"/>
    </source>
</evidence>
<dbReference type="EMBL" id="BAEO01000056">
    <property type="protein sequence ID" value="GAC20939.1"/>
    <property type="molecule type" value="Genomic_DNA"/>
</dbReference>
<sequence length="148" mass="17350">MSKYRVEFKSSKLLLIFQLLTYGVLVLSVLNWQAEIIQYQFLLEILIVSIISFCVFRAVLHSRRQTQSPVILSLQGEWLETNINEQISWKITSRSRVSSLVLFIHLISPVNALHSKWCLIYRDQVTERDFRRLCCAVIYQQQTTGNID</sequence>